<sequence length="55" mass="6378">MGACSCTYIFSYFFLYSKYFANIIDCIKLANQFLLCQSMCVYTSSIFNKKCVLLD</sequence>
<protein>
    <submittedName>
        <fullName evidence="1">Uncharacterized protein</fullName>
    </submittedName>
</protein>
<evidence type="ECO:0000313" key="2">
    <source>
        <dbReference type="Proteomes" id="UP000265703"/>
    </source>
</evidence>
<accession>A0A397S9Z4</accession>
<name>A0A397S9Z4_9GLOM</name>
<organism evidence="1 2">
    <name type="scientific">Glomus cerebriforme</name>
    <dbReference type="NCBI Taxonomy" id="658196"/>
    <lineage>
        <taxon>Eukaryota</taxon>
        <taxon>Fungi</taxon>
        <taxon>Fungi incertae sedis</taxon>
        <taxon>Mucoromycota</taxon>
        <taxon>Glomeromycotina</taxon>
        <taxon>Glomeromycetes</taxon>
        <taxon>Glomerales</taxon>
        <taxon>Glomeraceae</taxon>
        <taxon>Glomus</taxon>
    </lineage>
</organism>
<keyword evidence="2" id="KW-1185">Reference proteome</keyword>
<gene>
    <name evidence="1" type="ORF">C1645_791814</name>
</gene>
<comment type="caution">
    <text evidence="1">The sequence shown here is derived from an EMBL/GenBank/DDBJ whole genome shotgun (WGS) entry which is preliminary data.</text>
</comment>
<dbReference type="EMBL" id="QKYT01000894">
    <property type="protein sequence ID" value="RIA80807.1"/>
    <property type="molecule type" value="Genomic_DNA"/>
</dbReference>
<proteinExistence type="predicted"/>
<reference evidence="1 2" key="1">
    <citation type="submission" date="2018-06" db="EMBL/GenBank/DDBJ databases">
        <title>Comparative genomics reveals the genomic features of Rhizophagus irregularis, R. cerebriforme, R. diaphanum and Gigaspora rosea, and their symbiotic lifestyle signature.</title>
        <authorList>
            <person name="Morin E."/>
            <person name="San Clemente H."/>
            <person name="Chen E.C.H."/>
            <person name="De La Providencia I."/>
            <person name="Hainaut M."/>
            <person name="Kuo A."/>
            <person name="Kohler A."/>
            <person name="Murat C."/>
            <person name="Tang N."/>
            <person name="Roy S."/>
            <person name="Loubradou J."/>
            <person name="Henrissat B."/>
            <person name="Grigoriev I.V."/>
            <person name="Corradi N."/>
            <person name="Roux C."/>
            <person name="Martin F.M."/>
        </authorList>
    </citation>
    <scope>NUCLEOTIDE SEQUENCE [LARGE SCALE GENOMIC DNA]</scope>
    <source>
        <strain evidence="1 2">DAOM 227022</strain>
    </source>
</reference>
<evidence type="ECO:0000313" key="1">
    <source>
        <dbReference type="EMBL" id="RIA80807.1"/>
    </source>
</evidence>
<dbReference type="Proteomes" id="UP000265703">
    <property type="component" value="Unassembled WGS sequence"/>
</dbReference>
<dbReference type="AlphaFoldDB" id="A0A397S9Z4"/>